<keyword evidence="1" id="KW-0805">Transcription regulation</keyword>
<dbReference type="SUPFAM" id="SSF52540">
    <property type="entry name" value="P-loop containing nucleoside triphosphate hydrolases"/>
    <property type="match status" value="1"/>
</dbReference>
<reference evidence="5" key="1">
    <citation type="submission" date="2016-09" db="EMBL/GenBank/DDBJ databases">
        <authorList>
            <person name="Capua I."/>
            <person name="De Benedictis P."/>
            <person name="Joannis T."/>
            <person name="Lombin L.H."/>
            <person name="Cattoli G."/>
        </authorList>
    </citation>
    <scope>NUCLEOTIDE SEQUENCE</scope>
    <source>
        <strain evidence="5">B9</strain>
    </source>
</reference>
<dbReference type="EMBL" id="FMSH01000498">
    <property type="protein sequence ID" value="SCU98437.1"/>
    <property type="molecule type" value="Genomic_DNA"/>
</dbReference>
<dbReference type="InterPro" id="IPR041664">
    <property type="entry name" value="AAA_16"/>
</dbReference>
<dbReference type="Pfam" id="PF25873">
    <property type="entry name" value="WHD_MalT"/>
    <property type="match status" value="1"/>
</dbReference>
<dbReference type="GO" id="GO:0016887">
    <property type="term" value="F:ATP hydrolysis activity"/>
    <property type="evidence" value="ECO:0007669"/>
    <property type="project" value="InterPro"/>
</dbReference>
<protein>
    <submittedName>
        <fullName evidence="5">LuxR family transcriptional regulator</fullName>
    </submittedName>
</protein>
<dbReference type="InterPro" id="IPR027417">
    <property type="entry name" value="P-loop_NTPase"/>
</dbReference>
<dbReference type="Gene3D" id="1.10.10.10">
    <property type="entry name" value="Winged helix-like DNA-binding domain superfamily/Winged helix DNA-binding domain"/>
    <property type="match status" value="1"/>
</dbReference>
<dbReference type="InterPro" id="IPR041617">
    <property type="entry name" value="TPR_MalT"/>
</dbReference>
<dbReference type="PROSITE" id="PS50043">
    <property type="entry name" value="HTH_LUXR_2"/>
    <property type="match status" value="1"/>
</dbReference>
<dbReference type="InterPro" id="IPR011990">
    <property type="entry name" value="TPR-like_helical_dom_sf"/>
</dbReference>
<dbReference type="SMART" id="SM00421">
    <property type="entry name" value="HTH_LUXR"/>
    <property type="match status" value="1"/>
</dbReference>
<dbReference type="InterPro" id="IPR016032">
    <property type="entry name" value="Sig_transdc_resp-reg_C-effctor"/>
</dbReference>
<evidence type="ECO:0000256" key="2">
    <source>
        <dbReference type="ARBA" id="ARBA00023125"/>
    </source>
</evidence>
<dbReference type="PANTHER" id="PTHR44688:SF16">
    <property type="entry name" value="DNA-BINDING TRANSCRIPTIONAL ACTIVATOR DEVR_DOSR"/>
    <property type="match status" value="1"/>
</dbReference>
<gene>
    <name evidence="5" type="ORF">CNECB9_5470022</name>
</gene>
<dbReference type="InterPro" id="IPR000792">
    <property type="entry name" value="Tscrpt_reg_LuxR_C"/>
</dbReference>
<dbReference type="Gene3D" id="1.25.40.10">
    <property type="entry name" value="Tetratricopeptide repeat domain"/>
    <property type="match status" value="1"/>
</dbReference>
<dbReference type="InterPro" id="IPR036388">
    <property type="entry name" value="WH-like_DNA-bd_sf"/>
</dbReference>
<dbReference type="RefSeq" id="WP_340530121.1">
    <property type="nucleotide sequence ID" value="NZ_FMSH01000498.1"/>
</dbReference>
<evidence type="ECO:0000256" key="3">
    <source>
        <dbReference type="ARBA" id="ARBA00023163"/>
    </source>
</evidence>
<dbReference type="PANTHER" id="PTHR44688">
    <property type="entry name" value="DNA-BINDING TRANSCRIPTIONAL ACTIVATOR DEVR_DOSR"/>
    <property type="match status" value="1"/>
</dbReference>
<dbReference type="GO" id="GO:0003677">
    <property type="term" value="F:DNA binding"/>
    <property type="evidence" value="ECO:0007669"/>
    <property type="project" value="UniProtKB-KW"/>
</dbReference>
<dbReference type="Gene3D" id="3.40.50.300">
    <property type="entry name" value="P-loop containing nucleotide triphosphate hydrolases"/>
    <property type="match status" value="1"/>
</dbReference>
<accession>A0A1K0JKW5</accession>
<dbReference type="Pfam" id="PF17874">
    <property type="entry name" value="TPR_MalT"/>
    <property type="match status" value="1"/>
</dbReference>
<name>A0A1K0JKW5_CUPNE</name>
<keyword evidence="2" id="KW-0238">DNA-binding</keyword>
<sequence length="937" mass="103656">MLQGLHHSTAPDPDAVDKFLPPRGPARVLARERLLTQLFESRHKRCLVLQGPAGCGKSTTLVAWRQALLGLNFDVAWLTLTEDDNEPGRWLDSLLASLEQTDPAITREAALLAGRATNTEAVECAVISLLHGIAAHQRDVTLVLDDFHHLTSARIHEALQWLLDYAPPNFHLVLLSRAAVPLSLARLRDQGLVLELDQRDLRFTLTESEQFLNAQLDHISPRDARTLHELTDGWVAGLHLFAAHWKRRKQATGGASLADSMVRAHVRNAGAFTQYFEREVLSRLSPSETALLIRVASSDRFCTALCAALTEPPQPLAEVAALLARLECDNLFIVPVEGAEPGSWYRLHPLLRETLLERFHGWSEIQQRQVHVASWHWFRTHGHIEEAVRHAVLGGEADAAADLVLQSARGLFSRGELRRVVRLVRLLPPEQIQARIGLRLWKLRMQLYAREFDAAAAAMDRLQADIPSDDTDSRVTLTVLRGVLALQRDDTDAAMSILPELLQASSHDDAIVTGTRRAQLSWLYMHRGEYERARSFQCDRPPLLLDGTPLTGSTAGSLAGRSLMGFSYALEGKMLQVERISRDVLREAEQQGKLCSEAAYFSAALLADVLYEHNDAAGAIRLLEDRVDVLERVSIPDSVLKVLATLSAAHWVCGHPLDAFAYLDRLEDYATQLGLDRLLAHALAARVSRHLSGGELDAADACLARLDAIDARYDQPGPSALDEIRAVTQQAHIRRSIAHEDFHGAHIRLISLIARCEARGWQRQVAQLRLQNALVESRRERPDSAREQALAALRLGHRLGLVRSLLDADQAAMPLIARLLQDMPQQQQDPVLSFYVARLQAAQQASSAALAAAGDGLGPLRLPALDLSEREADVLRLLTQTMPNKKIARALGLSPETVKWHLKKIYGKLGVTTRDEAVARARNLELDLGSPAGAPQP</sequence>
<organism evidence="5">
    <name type="scientific">Cupriavidus necator</name>
    <name type="common">Alcaligenes eutrophus</name>
    <name type="synonym">Ralstonia eutropha</name>
    <dbReference type="NCBI Taxonomy" id="106590"/>
    <lineage>
        <taxon>Bacteria</taxon>
        <taxon>Pseudomonadati</taxon>
        <taxon>Pseudomonadota</taxon>
        <taxon>Betaproteobacteria</taxon>
        <taxon>Burkholderiales</taxon>
        <taxon>Burkholderiaceae</taxon>
        <taxon>Cupriavidus</taxon>
    </lineage>
</organism>
<dbReference type="InterPro" id="IPR059106">
    <property type="entry name" value="WHD_MalT"/>
</dbReference>
<dbReference type="PRINTS" id="PR00038">
    <property type="entry name" value="HTHLUXR"/>
</dbReference>
<dbReference type="AlphaFoldDB" id="A0A1K0JKW5"/>
<evidence type="ECO:0000313" key="5">
    <source>
        <dbReference type="EMBL" id="SCU98437.1"/>
    </source>
</evidence>
<dbReference type="Pfam" id="PF00196">
    <property type="entry name" value="GerE"/>
    <property type="match status" value="1"/>
</dbReference>
<evidence type="ECO:0000256" key="1">
    <source>
        <dbReference type="ARBA" id="ARBA00023015"/>
    </source>
</evidence>
<dbReference type="Pfam" id="PF13191">
    <property type="entry name" value="AAA_16"/>
    <property type="match status" value="1"/>
</dbReference>
<evidence type="ECO:0000259" key="4">
    <source>
        <dbReference type="PROSITE" id="PS50043"/>
    </source>
</evidence>
<dbReference type="GO" id="GO:0006355">
    <property type="term" value="P:regulation of DNA-templated transcription"/>
    <property type="evidence" value="ECO:0007669"/>
    <property type="project" value="InterPro"/>
</dbReference>
<feature type="domain" description="HTH luxR-type" evidence="4">
    <location>
        <begin position="860"/>
        <end position="925"/>
    </location>
</feature>
<dbReference type="CDD" id="cd06170">
    <property type="entry name" value="LuxR_C_like"/>
    <property type="match status" value="1"/>
</dbReference>
<dbReference type="SUPFAM" id="SSF46894">
    <property type="entry name" value="C-terminal effector domain of the bipartite response regulators"/>
    <property type="match status" value="1"/>
</dbReference>
<keyword evidence="3" id="KW-0804">Transcription</keyword>
<proteinExistence type="predicted"/>